<reference evidence="8" key="1">
    <citation type="submission" date="2017-10" db="EMBL/GenBank/DDBJ databases">
        <authorList>
            <person name="Kravchenko I.K."/>
            <person name="Grouzdev D.S."/>
        </authorList>
    </citation>
    <scope>NUCLEOTIDE SEQUENCE [LARGE SCALE GENOMIC DNA]</scope>
    <source>
        <strain evidence="8">B2</strain>
    </source>
</reference>
<dbReference type="Pfam" id="PF04069">
    <property type="entry name" value="OpuAC"/>
    <property type="match status" value="1"/>
</dbReference>
<dbReference type="Gene3D" id="3.40.190.100">
    <property type="entry name" value="Glycine betaine-binding periplasmic protein, domain 2"/>
    <property type="match status" value="1"/>
</dbReference>
<dbReference type="CDD" id="cd13639">
    <property type="entry name" value="PBP2_OpuAC_like"/>
    <property type="match status" value="1"/>
</dbReference>
<gene>
    <name evidence="7" type="ORF">CRT60_21110</name>
</gene>
<dbReference type="GO" id="GO:0005275">
    <property type="term" value="F:amine transmembrane transporter activity"/>
    <property type="evidence" value="ECO:0007669"/>
    <property type="project" value="TreeGrafter"/>
</dbReference>
<dbReference type="GO" id="GO:0015226">
    <property type="term" value="F:carnitine transmembrane transporter activity"/>
    <property type="evidence" value="ECO:0007669"/>
    <property type="project" value="TreeGrafter"/>
</dbReference>
<comment type="caution">
    <text evidence="7">The sequence shown here is derived from an EMBL/GenBank/DDBJ whole genome shotgun (WGS) entry which is preliminary data.</text>
</comment>
<dbReference type="GO" id="GO:0031460">
    <property type="term" value="P:glycine betaine transport"/>
    <property type="evidence" value="ECO:0007669"/>
    <property type="project" value="TreeGrafter"/>
</dbReference>
<keyword evidence="2" id="KW-0813">Transport</keyword>
<dbReference type="PANTHER" id="PTHR47737">
    <property type="entry name" value="GLYCINE BETAINE/PROLINE BETAINE TRANSPORT SYSTEM PERMEASE PROTEIN PROW"/>
    <property type="match status" value="1"/>
</dbReference>
<organism evidence="7 8">
    <name type="scientific">Azospirillum palustre</name>
    <dbReference type="NCBI Taxonomy" id="2044885"/>
    <lineage>
        <taxon>Bacteria</taxon>
        <taxon>Pseudomonadati</taxon>
        <taxon>Pseudomonadota</taxon>
        <taxon>Alphaproteobacteria</taxon>
        <taxon>Rhodospirillales</taxon>
        <taxon>Azospirillaceae</taxon>
        <taxon>Azospirillum</taxon>
    </lineage>
</organism>
<evidence type="ECO:0000256" key="2">
    <source>
        <dbReference type="ARBA" id="ARBA00022448"/>
    </source>
</evidence>
<dbReference type="AlphaFoldDB" id="A0A2B8BET8"/>
<keyword evidence="5" id="KW-0732">Signal</keyword>
<proteinExistence type="predicted"/>
<evidence type="ECO:0000256" key="1">
    <source>
        <dbReference type="ARBA" id="ARBA00004236"/>
    </source>
</evidence>
<dbReference type="GO" id="GO:0015871">
    <property type="term" value="P:choline transport"/>
    <property type="evidence" value="ECO:0007669"/>
    <property type="project" value="TreeGrafter"/>
</dbReference>
<evidence type="ECO:0000259" key="6">
    <source>
        <dbReference type="Pfam" id="PF04069"/>
    </source>
</evidence>
<evidence type="ECO:0000256" key="4">
    <source>
        <dbReference type="ARBA" id="ARBA00023136"/>
    </source>
</evidence>
<dbReference type="OrthoDB" id="9787902at2"/>
<dbReference type="GO" id="GO:0043190">
    <property type="term" value="C:ATP-binding cassette (ABC) transporter complex"/>
    <property type="evidence" value="ECO:0007669"/>
    <property type="project" value="InterPro"/>
</dbReference>
<feature type="chain" id="PRO_5012157209" evidence="5">
    <location>
        <begin position="32"/>
        <end position="296"/>
    </location>
</feature>
<feature type="signal peptide" evidence="5">
    <location>
        <begin position="1"/>
        <end position="31"/>
    </location>
</feature>
<evidence type="ECO:0000256" key="3">
    <source>
        <dbReference type="ARBA" id="ARBA00022475"/>
    </source>
</evidence>
<keyword evidence="8" id="KW-1185">Reference proteome</keyword>
<dbReference type="RefSeq" id="WP_098738481.1">
    <property type="nucleotide sequence ID" value="NZ_PDKW01000042.1"/>
</dbReference>
<feature type="domain" description="ABC-type glycine betaine transport system substrate-binding" evidence="6">
    <location>
        <begin position="34"/>
        <end position="282"/>
    </location>
</feature>
<protein>
    <submittedName>
        <fullName evidence="7">Glycine/betaine ABC transporter substrate-binding protein</fullName>
    </submittedName>
</protein>
<keyword evidence="3" id="KW-1003">Cell membrane</keyword>
<comment type="subcellular location">
    <subcellularLocation>
        <location evidence="1">Cell membrane</location>
    </subcellularLocation>
</comment>
<accession>A0A2B8BET8</accession>
<evidence type="ECO:0000313" key="8">
    <source>
        <dbReference type="Proteomes" id="UP000225379"/>
    </source>
</evidence>
<name>A0A2B8BET8_9PROT</name>
<dbReference type="EMBL" id="PDKW01000042">
    <property type="protein sequence ID" value="PGH55767.1"/>
    <property type="molecule type" value="Genomic_DNA"/>
</dbReference>
<dbReference type="PANTHER" id="PTHR47737:SF1">
    <property type="entry name" value="GLYCINE BETAINE_PROLINE BETAINE TRANSPORT SYSTEM PERMEASE PROTEIN PROW"/>
    <property type="match status" value="1"/>
</dbReference>
<dbReference type="SUPFAM" id="SSF53850">
    <property type="entry name" value="Periplasmic binding protein-like II"/>
    <property type="match status" value="1"/>
</dbReference>
<sequence length="296" mass="32916">MKIFGKALGMLLSAAMTVGLGTAVTAIPAQAAEKSINIGWTAWSDAEAVTKLAKAVIEERFGYKVELTMADIGIQYQGIASGKLDAMLMSWQPLTHKPYLDKVGKDIVDLGPLYTRARLGWVVPDYIPVDQVKTIEDLKKPEVQKQLGGKIQGIDPGSGLMQASEKALKTYDLKGMQLVSASDAAMLAALERAMKRNEWIVVTSWSPHWMFANWKLRYLEDPKGALGGLESVNAVVRKGFYQDHPEIYEFLNRMVLPIGDLEAMMQEARQTSYEKAVDNYIKNNKARIDYWVTGKL</sequence>
<evidence type="ECO:0000256" key="5">
    <source>
        <dbReference type="SAM" id="SignalP"/>
    </source>
</evidence>
<dbReference type="Gene3D" id="3.40.190.10">
    <property type="entry name" value="Periplasmic binding protein-like II"/>
    <property type="match status" value="1"/>
</dbReference>
<keyword evidence="4" id="KW-0472">Membrane</keyword>
<evidence type="ECO:0000313" key="7">
    <source>
        <dbReference type="EMBL" id="PGH55767.1"/>
    </source>
</evidence>
<dbReference type="InterPro" id="IPR007210">
    <property type="entry name" value="ABC_Gly_betaine_transp_sub-bd"/>
</dbReference>
<dbReference type="Proteomes" id="UP000225379">
    <property type="component" value="Unassembled WGS sequence"/>
</dbReference>